<comment type="similarity">
    <text evidence="7">Belongs to the transglycosylase MltG family.</text>
</comment>
<comment type="subcellular location">
    <subcellularLocation>
        <location evidence="7">Cell inner membrane</location>
        <topology evidence="7">Single-pass membrane protein</topology>
    </subcellularLocation>
</comment>
<dbReference type="KEGG" id="fer:FNB15_19345"/>
<gene>
    <name evidence="7 8" type="primary">mltG</name>
    <name evidence="8" type="ORF">FNB15_19345</name>
</gene>
<evidence type="ECO:0000256" key="2">
    <source>
        <dbReference type="ARBA" id="ARBA00022692"/>
    </source>
</evidence>
<protein>
    <recommendedName>
        <fullName evidence="7">Endolytic murein transglycosylase</fullName>
        <ecNumber evidence="7">4.2.2.29</ecNumber>
    </recommendedName>
    <alternativeName>
        <fullName evidence="7">Peptidoglycan lytic transglycosylase</fullName>
    </alternativeName>
    <alternativeName>
        <fullName evidence="7">Peptidoglycan polymerization terminase</fullName>
    </alternativeName>
</protein>
<comment type="function">
    <text evidence="7">Functions as a peptidoglycan terminase that cleaves nascent peptidoglycan strands endolytically to terminate their elongation.</text>
</comment>
<dbReference type="CDD" id="cd08010">
    <property type="entry name" value="MltG_like"/>
    <property type="match status" value="1"/>
</dbReference>
<evidence type="ECO:0000256" key="5">
    <source>
        <dbReference type="ARBA" id="ARBA00023239"/>
    </source>
</evidence>
<comment type="catalytic activity">
    <reaction evidence="7">
        <text>a peptidoglycan chain = a peptidoglycan chain with N-acetyl-1,6-anhydromuramyl-[peptide] at the reducing end + a peptidoglycan chain with N-acetylglucosamine at the non-reducing end.</text>
        <dbReference type="EC" id="4.2.2.29"/>
    </reaction>
</comment>
<evidence type="ECO:0000256" key="3">
    <source>
        <dbReference type="ARBA" id="ARBA00022989"/>
    </source>
</evidence>
<name>A0A516H6A4_9PROT</name>
<keyword evidence="3 7" id="KW-1133">Transmembrane helix</keyword>
<keyword evidence="2 7" id="KW-0812">Transmembrane</keyword>
<proteinExistence type="inferred from homology"/>
<evidence type="ECO:0000256" key="1">
    <source>
        <dbReference type="ARBA" id="ARBA00022475"/>
    </source>
</evidence>
<feature type="transmembrane region" description="Helical" evidence="7">
    <location>
        <begin position="7"/>
        <end position="26"/>
    </location>
</feature>
<keyword evidence="7" id="KW-0997">Cell inner membrane</keyword>
<evidence type="ECO:0000313" key="8">
    <source>
        <dbReference type="EMBL" id="QDO99297.1"/>
    </source>
</evidence>
<evidence type="ECO:0000256" key="6">
    <source>
        <dbReference type="ARBA" id="ARBA00023316"/>
    </source>
</evidence>
<dbReference type="AlphaFoldDB" id="A0A516H6A4"/>
<dbReference type="InterPro" id="IPR003770">
    <property type="entry name" value="MLTG-like"/>
</dbReference>
<evidence type="ECO:0000313" key="9">
    <source>
        <dbReference type="Proteomes" id="UP000317496"/>
    </source>
</evidence>
<dbReference type="GO" id="GO:0009252">
    <property type="term" value="P:peptidoglycan biosynthetic process"/>
    <property type="evidence" value="ECO:0007669"/>
    <property type="project" value="UniProtKB-UniRule"/>
</dbReference>
<keyword evidence="4 7" id="KW-0472">Membrane</keyword>
<evidence type="ECO:0000256" key="7">
    <source>
        <dbReference type="HAMAP-Rule" id="MF_02065"/>
    </source>
</evidence>
<dbReference type="Gene3D" id="3.30.1490.480">
    <property type="entry name" value="Endolytic murein transglycosylase"/>
    <property type="match status" value="1"/>
</dbReference>
<dbReference type="Pfam" id="PF02618">
    <property type="entry name" value="YceG"/>
    <property type="match status" value="1"/>
</dbReference>
<dbReference type="HAMAP" id="MF_02065">
    <property type="entry name" value="MltG"/>
    <property type="match status" value="1"/>
</dbReference>
<dbReference type="OrthoDB" id="9814591at2"/>
<dbReference type="PANTHER" id="PTHR30518">
    <property type="entry name" value="ENDOLYTIC MUREIN TRANSGLYCOSYLASE"/>
    <property type="match status" value="1"/>
</dbReference>
<keyword evidence="5 7" id="KW-0456">Lyase</keyword>
<dbReference type="Gene3D" id="3.30.160.60">
    <property type="entry name" value="Classic Zinc Finger"/>
    <property type="match status" value="1"/>
</dbReference>
<reference evidence="8 9" key="1">
    <citation type="submission" date="2019-07" db="EMBL/GenBank/DDBJ databases">
        <title>Genome sequencing for Ferrovibrio sp. K5.</title>
        <authorList>
            <person name="Park S.-J."/>
        </authorList>
    </citation>
    <scope>NUCLEOTIDE SEQUENCE [LARGE SCALE GENOMIC DNA]</scope>
    <source>
        <strain evidence="8 9">K5</strain>
    </source>
</reference>
<dbReference type="EMBL" id="CP041636">
    <property type="protein sequence ID" value="QDO99297.1"/>
    <property type="molecule type" value="Genomic_DNA"/>
</dbReference>
<keyword evidence="9" id="KW-1185">Reference proteome</keyword>
<feature type="site" description="Important for catalytic activity" evidence="7">
    <location>
        <position position="204"/>
    </location>
</feature>
<dbReference type="PANTHER" id="PTHR30518:SF2">
    <property type="entry name" value="ENDOLYTIC MUREIN TRANSGLYCOSYLASE"/>
    <property type="match status" value="1"/>
</dbReference>
<sequence length="325" mass="35559">MKRLLRGLLAIPLAGAVVLCAAWLWFSHWLDSPGPLAQESIVLVPRGTRVAGIAERLAEARVVDHAKLAEIAAWLTGTGQSLKAGEYQFTPGATPRQVLEKIAAGRVYPRRLTIPEGQMTVEIRRLVEAGEALTGSWPSTAVAEGSLLPETYQYIYGDGRAELLARMRKAHEDLLAELWPKRAANLPVTTQAQAVILASIVEAETPVPAERPRVAGVYLNRLKRNMKLQADPTVAYGITGGAREMERPLTLNDLARPSAWNTYTIDGLPPTPINHPGRASIAAVLQPESHDFLYFVADGKGGHVFARTYDEHLKNVAAYRATQRR</sequence>
<dbReference type="NCBIfam" id="TIGR00247">
    <property type="entry name" value="endolytic transglycosylase MltG"/>
    <property type="match status" value="1"/>
</dbReference>
<organism evidence="8 9">
    <name type="scientific">Ferrovibrio terrae</name>
    <dbReference type="NCBI Taxonomy" id="2594003"/>
    <lineage>
        <taxon>Bacteria</taxon>
        <taxon>Pseudomonadati</taxon>
        <taxon>Pseudomonadota</taxon>
        <taxon>Alphaproteobacteria</taxon>
        <taxon>Rhodospirillales</taxon>
        <taxon>Rhodospirillaceae</taxon>
        <taxon>Ferrovibrio</taxon>
    </lineage>
</organism>
<dbReference type="EC" id="4.2.2.29" evidence="7"/>
<dbReference type="GO" id="GO:0071555">
    <property type="term" value="P:cell wall organization"/>
    <property type="evidence" value="ECO:0007669"/>
    <property type="project" value="UniProtKB-KW"/>
</dbReference>
<dbReference type="Proteomes" id="UP000317496">
    <property type="component" value="Chromosome"/>
</dbReference>
<dbReference type="RefSeq" id="WP_144258293.1">
    <property type="nucleotide sequence ID" value="NZ_CP041636.1"/>
</dbReference>
<evidence type="ECO:0000256" key="4">
    <source>
        <dbReference type="ARBA" id="ARBA00023136"/>
    </source>
</evidence>
<dbReference type="GO" id="GO:0008932">
    <property type="term" value="F:lytic endotransglycosylase activity"/>
    <property type="evidence" value="ECO:0007669"/>
    <property type="project" value="UniProtKB-UniRule"/>
</dbReference>
<keyword evidence="1 7" id="KW-1003">Cell membrane</keyword>
<keyword evidence="6 7" id="KW-0961">Cell wall biogenesis/degradation</keyword>
<dbReference type="GO" id="GO:0005886">
    <property type="term" value="C:plasma membrane"/>
    <property type="evidence" value="ECO:0007669"/>
    <property type="project" value="UniProtKB-SubCell"/>
</dbReference>
<accession>A0A516H6A4</accession>